<dbReference type="SUPFAM" id="SSF52200">
    <property type="entry name" value="Toll/Interleukin receptor TIR domain"/>
    <property type="match status" value="1"/>
</dbReference>
<evidence type="ECO:0000256" key="1">
    <source>
        <dbReference type="ARBA" id="ARBA00004167"/>
    </source>
</evidence>
<protein>
    <recommendedName>
        <fullName evidence="12">TIR domain-containing protein</fullName>
    </recommendedName>
</protein>
<feature type="domain" description="TIR" evidence="12">
    <location>
        <begin position="596"/>
        <end position="751"/>
    </location>
</feature>
<dbReference type="AlphaFoldDB" id="A0ABD3UYA5"/>
<dbReference type="InterPro" id="IPR032675">
    <property type="entry name" value="LRR_dom_sf"/>
</dbReference>
<evidence type="ECO:0000256" key="10">
    <source>
        <dbReference type="ARBA" id="ARBA00023180"/>
    </source>
</evidence>
<evidence type="ECO:0000256" key="5">
    <source>
        <dbReference type="ARBA" id="ARBA00022729"/>
    </source>
</evidence>
<keyword evidence="7 11" id="KW-1133">Transmembrane helix</keyword>
<dbReference type="PANTHER" id="PTHR24365">
    <property type="entry name" value="TOLL-LIKE RECEPTOR"/>
    <property type="match status" value="1"/>
</dbReference>
<accession>A0ABD3UYA5</accession>
<keyword evidence="10" id="KW-0325">Glycoprotein</keyword>
<dbReference type="GO" id="GO:0016020">
    <property type="term" value="C:membrane"/>
    <property type="evidence" value="ECO:0007669"/>
    <property type="project" value="UniProtKB-SubCell"/>
</dbReference>
<gene>
    <name evidence="13" type="ORF">ACJMK2_013689</name>
</gene>
<evidence type="ECO:0000256" key="6">
    <source>
        <dbReference type="ARBA" id="ARBA00022737"/>
    </source>
</evidence>
<dbReference type="InterPro" id="IPR000157">
    <property type="entry name" value="TIR_dom"/>
</dbReference>
<evidence type="ECO:0000256" key="2">
    <source>
        <dbReference type="ARBA" id="ARBA00009634"/>
    </source>
</evidence>
<feature type="transmembrane region" description="Helical" evidence="11">
    <location>
        <begin position="7"/>
        <end position="24"/>
    </location>
</feature>
<dbReference type="Gene3D" id="3.40.50.10140">
    <property type="entry name" value="Toll/interleukin-1 receptor homology (TIR) domain"/>
    <property type="match status" value="1"/>
</dbReference>
<comment type="subcellular location">
    <subcellularLocation>
        <location evidence="1">Membrane</location>
        <topology evidence="1">Single-pass membrane protein</topology>
    </subcellularLocation>
</comment>
<dbReference type="PANTHER" id="PTHR24365:SF541">
    <property type="entry name" value="PROTEIN TOLL-RELATED"/>
    <property type="match status" value="1"/>
</dbReference>
<keyword evidence="3" id="KW-0433">Leucine-rich repeat</keyword>
<comment type="similarity">
    <text evidence="2">Belongs to the Toll-like receptor family.</text>
</comment>
<evidence type="ECO:0000256" key="8">
    <source>
        <dbReference type="ARBA" id="ARBA00023136"/>
    </source>
</evidence>
<dbReference type="InterPro" id="IPR001611">
    <property type="entry name" value="Leu-rich_rpt"/>
</dbReference>
<evidence type="ECO:0000313" key="13">
    <source>
        <dbReference type="EMBL" id="KAL3854419.1"/>
    </source>
</evidence>
<name>A0ABD3UYA5_SINWO</name>
<dbReference type="SMART" id="SM00255">
    <property type="entry name" value="TIR"/>
    <property type="match status" value="1"/>
</dbReference>
<evidence type="ECO:0000256" key="7">
    <source>
        <dbReference type="ARBA" id="ARBA00022989"/>
    </source>
</evidence>
<evidence type="ECO:0000256" key="9">
    <source>
        <dbReference type="ARBA" id="ARBA00023170"/>
    </source>
</evidence>
<keyword evidence="14" id="KW-1185">Reference proteome</keyword>
<evidence type="ECO:0000256" key="3">
    <source>
        <dbReference type="ARBA" id="ARBA00022614"/>
    </source>
</evidence>
<keyword evidence="5" id="KW-0732">Signal</keyword>
<organism evidence="13 14">
    <name type="scientific">Sinanodonta woodiana</name>
    <name type="common">Chinese pond mussel</name>
    <name type="synonym">Anodonta woodiana</name>
    <dbReference type="NCBI Taxonomy" id="1069815"/>
    <lineage>
        <taxon>Eukaryota</taxon>
        <taxon>Metazoa</taxon>
        <taxon>Spiralia</taxon>
        <taxon>Lophotrochozoa</taxon>
        <taxon>Mollusca</taxon>
        <taxon>Bivalvia</taxon>
        <taxon>Autobranchia</taxon>
        <taxon>Heteroconchia</taxon>
        <taxon>Palaeoheterodonta</taxon>
        <taxon>Unionida</taxon>
        <taxon>Unionoidea</taxon>
        <taxon>Unionidae</taxon>
        <taxon>Unioninae</taxon>
        <taxon>Sinanodonta</taxon>
    </lineage>
</organism>
<dbReference type="SUPFAM" id="SSF52058">
    <property type="entry name" value="L domain-like"/>
    <property type="match status" value="1"/>
</dbReference>
<evidence type="ECO:0000256" key="4">
    <source>
        <dbReference type="ARBA" id="ARBA00022692"/>
    </source>
</evidence>
<comment type="caution">
    <text evidence="13">The sequence shown here is derived from an EMBL/GenBank/DDBJ whole genome shotgun (WGS) entry which is preliminary data.</text>
</comment>
<evidence type="ECO:0000259" key="12">
    <source>
        <dbReference type="PROSITE" id="PS50104"/>
    </source>
</evidence>
<dbReference type="EMBL" id="JBJQND010000014">
    <property type="protein sequence ID" value="KAL3854419.1"/>
    <property type="molecule type" value="Genomic_DNA"/>
</dbReference>
<dbReference type="SMART" id="SM00369">
    <property type="entry name" value="LRR_TYP"/>
    <property type="match status" value="2"/>
</dbReference>
<dbReference type="InterPro" id="IPR035897">
    <property type="entry name" value="Toll_tir_struct_dom_sf"/>
</dbReference>
<keyword evidence="8 11" id="KW-0472">Membrane</keyword>
<feature type="transmembrane region" description="Helical" evidence="11">
    <location>
        <begin position="548"/>
        <end position="573"/>
    </location>
</feature>
<reference evidence="13 14" key="1">
    <citation type="submission" date="2024-11" db="EMBL/GenBank/DDBJ databases">
        <title>Chromosome-level genome assembly of the freshwater bivalve Anodonta woodiana.</title>
        <authorList>
            <person name="Chen X."/>
        </authorList>
    </citation>
    <scope>NUCLEOTIDE SEQUENCE [LARGE SCALE GENOMIC DNA]</scope>
    <source>
        <strain evidence="13">MN2024</strain>
        <tissue evidence="13">Gills</tissue>
    </source>
</reference>
<dbReference type="Pfam" id="PF13855">
    <property type="entry name" value="LRR_8"/>
    <property type="match status" value="1"/>
</dbReference>
<dbReference type="Pfam" id="PF13676">
    <property type="entry name" value="TIR_2"/>
    <property type="match status" value="1"/>
</dbReference>
<dbReference type="PROSITE" id="PS51450">
    <property type="entry name" value="LRR"/>
    <property type="match status" value="2"/>
</dbReference>
<dbReference type="Gene3D" id="3.80.10.10">
    <property type="entry name" value="Ribonuclease Inhibitor"/>
    <property type="match status" value="2"/>
</dbReference>
<keyword evidence="4 11" id="KW-0812">Transmembrane</keyword>
<proteinExistence type="inferred from homology"/>
<dbReference type="Proteomes" id="UP001634394">
    <property type="component" value="Unassembled WGS sequence"/>
</dbReference>
<dbReference type="PROSITE" id="PS50104">
    <property type="entry name" value="TIR"/>
    <property type="match status" value="1"/>
</dbReference>
<sequence length="767" mass="88027">MYKQAEVVYMFTLSMFCMLQSFIARSCPLFCNCDSEGIRITCLANSDMEAKQILQMSLPYNASSLRVLFSPSVTQVDVSLCTNITETSLIELFLEGHENISSWELEKKHLSCFRKLRVLQLRDMSMISIQKGTISDMFYLEVFDVSRNRDLGIDGVIAAFQNSTIPNLRTFNISLIQSREDTDTIIMGHDFFNIFKETELKILDFSWTRTSLLTVPVSYYIPKIEAINMTGTFLAGNSACMSSGLRLENLRQLECNNWPIFVKSKRSTRSTAVHPSCNSSYAGVYVTDSCYNLPRGLKVLYLQNINTNYFFLIFSTQMCFNPNNVLKFLSLRGFGWSSKQPFTIIKGFNRLETFDLSGIGLEIITSETFRYMPSLKYLDLSNNNIHVIDIRSFTLNVNLSVLDLSRNRLESFPLTILSDNVVIRTLNLSRNVLKSFSLSLGTHFSFTTIDLSNNKLQTLDLSEYYSSGYIRHTVNETKIVINITNNNIICDCSNDSARLMEWFLSNRNNSVIQLVPDSIVCGNYDSKVLTTYTAYNEIMKEKCESDHIALILGISISIYICICIGSLAALVCCRNYLRRKRKKKYIDGDYAVVRDPKYTVFISVSSEDTEFVKNNLLSKLEQELKPLISTSEHCETELIAMGEHIEVGKHILDEIDRLISSSLCLIVILSDNFLKSSFCEFEFKHASLLKRRIILLYIQDCKQKINDNKTSRFLQNAVRYYTYKQWPFLTDNESVLEEQKENMIKDLAIAISNFYRENQELLARENV</sequence>
<evidence type="ECO:0000313" key="14">
    <source>
        <dbReference type="Proteomes" id="UP001634394"/>
    </source>
</evidence>
<evidence type="ECO:0000256" key="11">
    <source>
        <dbReference type="SAM" id="Phobius"/>
    </source>
</evidence>
<dbReference type="InterPro" id="IPR003591">
    <property type="entry name" value="Leu-rich_rpt_typical-subtyp"/>
</dbReference>
<keyword evidence="6" id="KW-0677">Repeat</keyword>
<keyword evidence="9" id="KW-0675">Receptor</keyword>